<reference evidence="1 2" key="1">
    <citation type="journal article" date="2021" name="bioRxiv">
        <title>Chromosome-scale and haplotype-resolved genome assembly of a tetraploid potato cultivar.</title>
        <authorList>
            <person name="Sun H."/>
            <person name="Jiao W.-B."/>
            <person name="Krause K."/>
            <person name="Campoy J.A."/>
            <person name="Goel M."/>
            <person name="Folz-Donahue K."/>
            <person name="Kukat C."/>
            <person name="Huettel B."/>
            <person name="Schneeberger K."/>
        </authorList>
    </citation>
    <scope>NUCLEOTIDE SEQUENCE [LARGE SCALE GENOMIC DNA]</scope>
    <source>
        <strain evidence="1">SolTubOtavaFocal</strain>
        <tissue evidence="1">Leaves</tissue>
    </source>
</reference>
<protein>
    <submittedName>
        <fullName evidence="1">Uncharacterized protein</fullName>
    </submittedName>
</protein>
<sequence length="80" mass="8925">MDTCHLPPPTRISMIQVSCQAPPQPSLTPFPSPLTSLEKRRGVSGLQPIFEGLTFKQPTDSDIDTNNYYLLQEAHQENVT</sequence>
<proteinExistence type="predicted"/>
<gene>
    <name evidence="1" type="ORF">KY290_008281</name>
</gene>
<comment type="caution">
    <text evidence="1">The sequence shown here is derived from an EMBL/GenBank/DDBJ whole genome shotgun (WGS) entry which is preliminary data.</text>
</comment>
<dbReference type="Proteomes" id="UP000826656">
    <property type="component" value="Unassembled WGS sequence"/>
</dbReference>
<name>A0ABQ7W8F6_SOLTU</name>
<keyword evidence="2" id="KW-1185">Reference proteome</keyword>
<organism evidence="1 2">
    <name type="scientific">Solanum tuberosum</name>
    <name type="common">Potato</name>
    <dbReference type="NCBI Taxonomy" id="4113"/>
    <lineage>
        <taxon>Eukaryota</taxon>
        <taxon>Viridiplantae</taxon>
        <taxon>Streptophyta</taxon>
        <taxon>Embryophyta</taxon>
        <taxon>Tracheophyta</taxon>
        <taxon>Spermatophyta</taxon>
        <taxon>Magnoliopsida</taxon>
        <taxon>eudicotyledons</taxon>
        <taxon>Gunneridae</taxon>
        <taxon>Pentapetalae</taxon>
        <taxon>asterids</taxon>
        <taxon>lamiids</taxon>
        <taxon>Solanales</taxon>
        <taxon>Solanaceae</taxon>
        <taxon>Solanoideae</taxon>
        <taxon>Solaneae</taxon>
        <taxon>Solanum</taxon>
    </lineage>
</organism>
<evidence type="ECO:0000313" key="1">
    <source>
        <dbReference type="EMBL" id="KAH0776870.1"/>
    </source>
</evidence>
<dbReference type="EMBL" id="JAIVGD010000003">
    <property type="protein sequence ID" value="KAH0776870.1"/>
    <property type="molecule type" value="Genomic_DNA"/>
</dbReference>
<accession>A0ABQ7W8F6</accession>
<evidence type="ECO:0000313" key="2">
    <source>
        <dbReference type="Proteomes" id="UP000826656"/>
    </source>
</evidence>